<evidence type="ECO:0000256" key="1">
    <source>
        <dbReference type="PROSITE-ProRule" id="PRU00339"/>
    </source>
</evidence>
<evidence type="ECO:0000313" key="3">
    <source>
        <dbReference type="Proteomes" id="UP000294325"/>
    </source>
</evidence>
<sequence length="574" mass="63549">MDRISLNKVVPLAAIVLLLAACEQPLISRVKNTPQESAAATPVMAAGEVGETPPADVAPLLDNLGDHHHPITTSSSLAQGYFDQGLTLTFAFNHAEAIRSFKDATKLDPDCAMCYWGIALALGPNINAPMEAEAVPEAYEAVQKALALAPKVSQAEQAYIQALTQRYGPTPVADRGALDQAYADAMRKLSRRYPDDLDGAVLFAEALMNLTPWEYWTPEGQPTTYTKEIVATLESVLERDPNHIGANHYYIHSVEASPEPERALPSAERLGQLAPGAGHLVHMPAHIYWRVGRYHKAVVANEHAIHTDEQYIPDRGAQGLYRLGYYPHNIHFLFAAAQMEGNGQLALDAARKLVASVPEETYQTFPQLEEFRPMPLYALVRFGKWAEILREPKPAAPLQYTRGMWHWARGMAFTKLGQLDSATQEYEQLTEIGQTPAMAQLVFWSFSSGSTLLEIAAHILAGELAGERGQTEEMIAQLQEAVGIQDNLRYVEPPAWYYPVRHHLGAVLLEAGRAAEAEAVYREDLKQYPHNGWSLFGLAQSLREQGQTEAAAEVQKRFEEAWQYADVTLTASRF</sequence>
<dbReference type="PROSITE" id="PS50005">
    <property type="entry name" value="TPR"/>
    <property type="match status" value="1"/>
</dbReference>
<dbReference type="PROSITE" id="PS51257">
    <property type="entry name" value="PROKAR_LIPOPROTEIN"/>
    <property type="match status" value="1"/>
</dbReference>
<dbReference type="KEGG" id="nwr:E3U44_15680"/>
<accession>A0A4P7C2B2</accession>
<dbReference type="Gene3D" id="1.25.40.10">
    <property type="entry name" value="Tetratricopeptide repeat domain"/>
    <property type="match status" value="2"/>
</dbReference>
<dbReference type="InterPro" id="IPR019734">
    <property type="entry name" value="TPR_rpt"/>
</dbReference>
<dbReference type="Proteomes" id="UP000294325">
    <property type="component" value="Chromosome"/>
</dbReference>
<gene>
    <name evidence="2" type="ORF">E3U44_15680</name>
</gene>
<evidence type="ECO:0008006" key="4">
    <source>
        <dbReference type="Google" id="ProtNLM"/>
    </source>
</evidence>
<reference evidence="2 3" key="1">
    <citation type="submission" date="2019-03" db="EMBL/GenBank/DDBJ databases">
        <title>The genome sequence of Nitrosococcus wardiae strain D1FHST reveals the archetypal metabolic capacity of ammonia-oxidizing Gammaproteobacteria.</title>
        <authorList>
            <person name="Wang L."/>
            <person name="Lim C.K."/>
            <person name="Hanson T.E."/>
            <person name="Dang H."/>
            <person name="Klotz M.G."/>
        </authorList>
    </citation>
    <scope>NUCLEOTIDE SEQUENCE [LARGE SCALE GENOMIC DNA]</scope>
    <source>
        <strain evidence="2 3">D1FHS</strain>
    </source>
</reference>
<dbReference type="PANTHER" id="PTHR45588">
    <property type="entry name" value="TPR DOMAIN-CONTAINING PROTEIN"/>
    <property type="match status" value="1"/>
</dbReference>
<keyword evidence="1" id="KW-0802">TPR repeat</keyword>
<dbReference type="OrthoDB" id="9778494at2"/>
<feature type="repeat" description="TPR" evidence="1">
    <location>
        <begin position="78"/>
        <end position="111"/>
    </location>
</feature>
<dbReference type="EMBL" id="CP038033">
    <property type="protein sequence ID" value="QBQ55790.1"/>
    <property type="molecule type" value="Genomic_DNA"/>
</dbReference>
<dbReference type="PANTHER" id="PTHR45588:SF1">
    <property type="entry name" value="WW DOMAIN-CONTAINING PROTEIN"/>
    <property type="match status" value="1"/>
</dbReference>
<dbReference type="RefSeq" id="WP_134359045.1">
    <property type="nucleotide sequence ID" value="NZ_CP038033.1"/>
</dbReference>
<dbReference type="SMART" id="SM00028">
    <property type="entry name" value="TPR"/>
    <property type="match status" value="4"/>
</dbReference>
<keyword evidence="3" id="KW-1185">Reference proteome</keyword>
<name>A0A4P7C2B2_9GAMM</name>
<organism evidence="2 3">
    <name type="scientific">Nitrosococcus wardiae</name>
    <dbReference type="NCBI Taxonomy" id="1814290"/>
    <lineage>
        <taxon>Bacteria</taxon>
        <taxon>Pseudomonadati</taxon>
        <taxon>Pseudomonadota</taxon>
        <taxon>Gammaproteobacteria</taxon>
        <taxon>Chromatiales</taxon>
        <taxon>Chromatiaceae</taxon>
        <taxon>Nitrosococcus</taxon>
    </lineage>
</organism>
<dbReference type="SUPFAM" id="SSF48452">
    <property type="entry name" value="TPR-like"/>
    <property type="match status" value="3"/>
</dbReference>
<dbReference type="InterPro" id="IPR011990">
    <property type="entry name" value="TPR-like_helical_dom_sf"/>
</dbReference>
<evidence type="ECO:0000313" key="2">
    <source>
        <dbReference type="EMBL" id="QBQ55790.1"/>
    </source>
</evidence>
<dbReference type="AlphaFoldDB" id="A0A4P7C2B2"/>
<proteinExistence type="predicted"/>
<dbReference type="Pfam" id="PF13181">
    <property type="entry name" value="TPR_8"/>
    <property type="match status" value="1"/>
</dbReference>
<protein>
    <recommendedName>
        <fullName evidence="4">Tetratricopeptide repeat protein</fullName>
    </recommendedName>
</protein>